<feature type="region of interest" description="Disordered" evidence="1">
    <location>
        <begin position="958"/>
        <end position="1014"/>
    </location>
</feature>
<protein>
    <submittedName>
        <fullName evidence="3">Uncharacterized protein</fullName>
    </submittedName>
</protein>
<dbReference type="RefSeq" id="WP_168088389.1">
    <property type="nucleotide sequence ID" value="NZ_JAAVJC010000082.1"/>
</dbReference>
<feature type="region of interest" description="Disordered" evidence="1">
    <location>
        <begin position="1162"/>
        <end position="1201"/>
    </location>
</feature>
<dbReference type="EMBL" id="JAAVJC010000082">
    <property type="protein sequence ID" value="NJQ15622.1"/>
    <property type="molecule type" value="Genomic_DNA"/>
</dbReference>
<feature type="region of interest" description="Disordered" evidence="1">
    <location>
        <begin position="1"/>
        <end position="23"/>
    </location>
</feature>
<feature type="compositionally biased region" description="Low complexity" evidence="1">
    <location>
        <begin position="1166"/>
        <end position="1179"/>
    </location>
</feature>
<proteinExistence type="predicted"/>
<evidence type="ECO:0000256" key="1">
    <source>
        <dbReference type="SAM" id="MobiDB-lite"/>
    </source>
</evidence>
<evidence type="ECO:0000313" key="4">
    <source>
        <dbReference type="Proteomes" id="UP000727056"/>
    </source>
</evidence>
<comment type="caution">
    <text evidence="3">The sequence shown here is derived from an EMBL/GenBank/DDBJ whole genome shotgun (WGS) entry which is preliminary data.</text>
</comment>
<dbReference type="Proteomes" id="UP000727056">
    <property type="component" value="Unassembled WGS sequence"/>
</dbReference>
<feature type="compositionally biased region" description="Polar residues" evidence="1">
    <location>
        <begin position="1005"/>
        <end position="1014"/>
    </location>
</feature>
<feature type="compositionally biased region" description="Polar residues" evidence="1">
    <location>
        <begin position="958"/>
        <end position="996"/>
    </location>
</feature>
<gene>
    <name evidence="3" type="ORF">HCN52_11855</name>
</gene>
<keyword evidence="2" id="KW-1133">Transmembrane helix</keyword>
<reference evidence="3 4" key="1">
    <citation type="submission" date="2020-03" db="EMBL/GenBank/DDBJ databases">
        <title>Draft genome of Streptomyces sp. ventii, isolated from the Axial Seamount in the Pacific Ocean, and resequencing of the two type strains Streptomyces lonarensis strain NCL 716 and Streptomyces bohaiensis strain 11A07.</title>
        <authorList>
            <person name="Loughran R.M."/>
            <person name="Pfannmuller K.M."/>
            <person name="Wasson B.J."/>
            <person name="Deadmond M.C."/>
            <person name="Paddock B.E."/>
            <person name="Koyack M.J."/>
            <person name="Gallegos D.A."/>
            <person name="Mitchell E.A."/>
            <person name="Ushijima B."/>
            <person name="Saw J.H."/>
            <person name="Mcphail K.L."/>
            <person name="Videau P."/>
        </authorList>
    </citation>
    <scope>NUCLEOTIDE SEQUENCE [LARGE SCALE GENOMIC DNA]</scope>
    <source>
        <strain evidence="3 4">11A07</strain>
    </source>
</reference>
<feature type="region of interest" description="Disordered" evidence="1">
    <location>
        <begin position="107"/>
        <end position="129"/>
    </location>
</feature>
<keyword evidence="2" id="KW-0472">Membrane</keyword>
<feature type="transmembrane region" description="Helical" evidence="2">
    <location>
        <begin position="170"/>
        <end position="199"/>
    </location>
</feature>
<sequence>MPRPDDWSALGRSSDPTPGDADRIDQLITDQEQLIEMAKTIDQGFTDVLQTTNGAFVGHTADALRDAIDGKLRNYVASFRTAQETTQGALRTYVEVLRTEQRRADDALSEAAGLDEDDESGRSTQQGIAEDAESNVDAAAAVAAAAIREAASSIQTVIDPCDEFWKALQWIAIILIIPAILLGGPVALLAIGLNIALLIKTAVDFSRGNASVTELVLAIVGVIAPTTKGLNIGKLWTGLRGLGSSGISGMRTFFGLGANGFGLGSRLMYGMGNSVRSAAMWMRGSNGIFTMGPIAPFRYMHQAASFSVITNMGGFTFAAIRGAITIGRFGANMGRSMINGVAGWNWLRLVTPVAADEIAVLGLRGAARVGFIDRGLLGRFRYGYDGGQFLGAASKVSGVSSGAMDLFRVGPGTGGIRADLAFGSILVPSGVATMPPGLGGFGGQVARPTIPQFGGGVGSFTPPTVPGAGGIGGAITPPAPGAFTPGGIGTMPQIGAIAPGSVTVPSIGMNMNGTPILAPPPGTSIVDVSIGGTSIPPTLGQFSPVAPNGNFVVAPAGGSIGIGPTTTPVTINTADLGGTVGAGRVEMPSVSTAIVDMPATVRPVTGGVDNPALSGVGQVSVPTPGGAVAAPVQVPSAAVTTPAISMPSVNVGAGLNGSAIGVGQVNVGSAGSVQISVGQIDMPAVGARIVDTPPAAGGVAFTPAMPAPGAVGIGGIGVGGIAPGGVAPGAITPGAVVPGTFSPGAVTPGTFTPGTVAPGSFAPGAVTPGALAPGGLGMTTPPVVGITPASVTVGALSLGISPGVFTPGAVGPGALAPGAVGTGALPPGAIAPGSVAPGGVATGGLSGALTPGSVPSGAVTPGAVAAPNVTPAAVPQAVTDLGVPTPGAVGVGAVTPGLTPGAVTPGAVTPGAVAPGAVTPGAVTPPAVTPGAVTPGAVAPGGIAPGAALGSVTVTPGSVTPGSITPGSVTPGTATPGSVSTPGSVPGLTNASTPGSVTPGAVTPGSITSGSLTPGTVTPDWLNQVNQKLSLVDVGSVGSAGARLGDDVSVAAPGVTKPLADGSAIGAPAVRGADGTVAPATAPELPAVRPTEGVPVPAVPGGALASGVTPPGAVLPPAAASPAPGAGSTAVPAAPGGKVTDISGAGGLGHIDLAALALGRPGRVGPPTTATPPANSAPAPTVPAPTGKDGTGTVGAPTGNGLTPELRDLLGMGKARTDDAFVQQLRQTRPDLFQPQVWTVLDGTPPVTPARVEGGPSGTATVETGGTAPRGVHPEGTELTAVTRPGGGPVSATPTGGDVPTPPPAGGLHHAADEGPPNLSASVGGQDITVGMGTSGLPEVLGGSPTMRAEQIDGGGFRVVDDLGPRLTRSWELAPGTGNGPVTITGHADLRLAHPGGEVRITAPINQAGGPTDAWRVSDHGALTAAPAVRTVDGQISLSTGPGTSRMFDPATGNHTFDVTALTGGVPDLRILRSASDGGLHLRGSDGVPTGGWLVTPEGGHWVVTPNRGPAAPAGGELHIHALDGSLVQHAVRTAGGNLPGGFLRYPEAPGGAHVLTHLDGTPVPGAHIDAMPGGAHRVELTHDGGSRTLVLDGSGRHTHDVNALTGAGGTDINRYLHRPVDGGAPTVHTDVGAPVRHHEIVPMPGSAGHRLHFESTHIVVAPGGGRTHDVTVLTGGGGAPHHVHTAVDGGPLRLLRGDGTPSGATVDLDNGVLHVARPGSNLVDVHAPGGTFTQHALPLRGDLHGQYVQPPAGGAPPRLTEPDGSVVGGSSVTRLDGDLGYRVTRADLDVAVDAGGARTHTIAVLPAGAGGDVRHLYQPVGGTGLPEVRTGTGGPVAGSQVVPVDGLGHRLQFGDSHIVVAPGGRHTHDVTVLRAGGADLGLHLLRPVGDGVAPAVRAADGAALPGHHVTVRPGGAGFDVTGGGHIRRFGADGTQQIDAVRATGLDGAQLNQAVEIMHGGRTVRLVDNDLVAVPDARVVRTDGGGYRVDSPGGGVEFRLLDGNGNVTHEVRAGTANGTLDVATRDGSFTVVKLSDAAESGYIRPGTADANPALLDGRLGTVGGATVTRQADGTFRVTSNGGVTTGEFKVYDAAGSLRTQQINVLHNGALDGGNLRLEITHAADGTGTWKVAGAGNGLPSWYKSGTVDVKGAENGRIRLNTAGDTLYFERRLLPDGNHLDVRLRGDGPGPARSWHEVDPQGTVVRHGDRTVGSSQRSWMDNDGFTRVRHIQQLPDGGHVVADAGRPAGLLGTGPETAWFRYDADFKLVARGERTWGPGGGFTDRMVHPSTGNTVVVHEKWGRLNTFDNVGQLRSVEIKTGGIPSDDFLRHSAHGKETQVSQALPDGTRLDSIRLYEQRPPAWWREMTLSQHNSQLFREMPHLRRDGLLQVHSWTAAPAAGGAATDGLRFVSRDGATVDLAANGELIRSTRKLPDGNTLTHGDLVKLPDTATTVTPAGGRPYRPWSEGDGNLNGHRTFQQGDFTVGLPGRGDGGITAGDIRWQDRFSPSATSGDWYSPAARNDWRVARTGLSDGSVVEYRLPPQTRATDDAGNAVVIDRRGRLDAANADWTRFDHHGTVIGRADTWNGTKVTALDNRTWNDGVNSGPRKLAIENEIGGKRYWDPESYQDFTPGPNGELLREFRMLGDGVTVRAWRTADGTWTWNKYDAHGALLDFGGHQVTRVREWTGTPGAPGSTWKDVVVGPRTGEPVVIQELPVKKVTHTLSDHLSDPAVRPREYHATPGENLTQNLGEWREFHNGTVIRSMKKQPDGSFLEQEMFHNQLRRYAPSGTDNSLPGFVIGERTVSGYVREVDTFGRITIRTDGTAPGVSQLGDTQPNLSGIGRDNAPDTFFQEYRGHNRKFKDPNRQQWSSPTPGESAYTPFAPKVGSALASEFVQEWLTDFTMSLAVYGIVAAATGTDFTHNDVLKALFGATVGATIKTGLSGIHFAANRGGWRNHMSQTDTGFHPNRPTGDDNFIGEWAGREKPGRWRGATYEFGLGIASGAIGGLVVGSANAAIFGVKDANGNTVYLTGLDALREGGFAAASGTIGGMTTGLTRTVFQQMTAGRQWHRAGFFDAIVFPALGKLLDKSIGFLFISPAVRLDNPPEWYGTPDPPAGQ</sequence>
<evidence type="ECO:0000256" key="2">
    <source>
        <dbReference type="SAM" id="Phobius"/>
    </source>
</evidence>
<keyword evidence="4" id="KW-1185">Reference proteome</keyword>
<keyword evidence="2" id="KW-0812">Transmembrane</keyword>
<organism evidence="3 4">
    <name type="scientific">Streptomyces bohaiensis</name>
    <dbReference type="NCBI Taxonomy" id="1431344"/>
    <lineage>
        <taxon>Bacteria</taxon>
        <taxon>Bacillati</taxon>
        <taxon>Actinomycetota</taxon>
        <taxon>Actinomycetes</taxon>
        <taxon>Kitasatosporales</taxon>
        <taxon>Streptomycetaceae</taxon>
        <taxon>Streptomyces</taxon>
    </lineage>
</organism>
<name>A0ABX1CEL0_9ACTN</name>
<feature type="region of interest" description="Disordered" evidence="1">
    <location>
        <begin position="1244"/>
        <end position="1312"/>
    </location>
</feature>
<evidence type="ECO:0000313" key="3">
    <source>
        <dbReference type="EMBL" id="NJQ15622.1"/>
    </source>
</evidence>
<accession>A0ABX1CEL0</accession>